<sequence>MKGTIKAYWDARKPIEDEYRQRKAVDDAAFQQKTQKVERLSQEIQTVSGSISQATMEFIRFFIENKRELPPELQEYVQQWQKENIGSFTRVAKLRDELVESLKDQHDASSQATRLYEETMSKLWLMTQNFEAKIVAVEGKPTSSFPPLPL</sequence>
<geneLocation type="plasmid" evidence="1">
    <name>pSfHH103a2</name>
</geneLocation>
<protein>
    <submittedName>
        <fullName evidence="1">Uncharacterized protein</fullName>
    </submittedName>
</protein>
<dbReference type="AlphaFoldDB" id="A0A0A8WJG8"/>
<keyword evidence="1" id="KW-0614">Plasmid</keyword>
<name>A0A0A8WJG8_SINF1</name>
<organism evidence="1">
    <name type="scientific">Sinorhizobium fredii (strain HH103)</name>
    <dbReference type="NCBI Taxonomy" id="1117943"/>
    <lineage>
        <taxon>Bacteria</taxon>
        <taxon>Pseudomonadati</taxon>
        <taxon>Pseudomonadota</taxon>
        <taxon>Alphaproteobacteria</taxon>
        <taxon>Hyphomicrobiales</taxon>
        <taxon>Rhizobiaceae</taxon>
        <taxon>Sinorhizobium/Ensifer group</taxon>
        <taxon>Sinorhizobium</taxon>
    </lineage>
</organism>
<dbReference type="EMBL" id="LN735562">
    <property type="protein sequence ID" value="CEL26586.1"/>
    <property type="molecule type" value="Genomic_DNA"/>
</dbReference>
<accession>A0A0A8WJG8</accession>
<reference evidence="1" key="2">
    <citation type="submission" date="2014-12" db="EMBL/GenBank/DDBJ databases">
        <authorList>
            <person name="Jaenicke S."/>
        </authorList>
    </citation>
    <scope>NUCLEOTIDE SEQUENCE</scope>
    <source>
        <strain evidence="1">HH103</strain>
        <plasmid evidence="1">pSfHH103a2</plasmid>
    </source>
</reference>
<evidence type="ECO:0000313" key="1">
    <source>
        <dbReference type="EMBL" id="CEL26586.1"/>
    </source>
</evidence>
<dbReference type="RefSeq" id="WP_176454375.1">
    <property type="nucleotide sequence ID" value="NZ_CP183941.1"/>
</dbReference>
<reference evidence="1" key="1">
    <citation type="journal article" date="2012" name="J. Bacteriol.">
        <title>Genome sequence of the soybean symbiont Sinorhizobium fredii HH103.</title>
        <authorList>
            <person name="Weidner S."/>
            <person name="Becker A."/>
            <person name="Bonilla I."/>
            <person name="Jaenicke S."/>
            <person name="Lloret J."/>
            <person name="Margaret I."/>
            <person name="Puhler A."/>
            <person name="Ruiz-Sainz J.E."/>
            <person name="Schneiker-Bekel S."/>
            <person name="Szczepanowski R."/>
            <person name="Vinardell J.M."/>
            <person name="Zehner S."/>
            <person name="Gottfert M."/>
        </authorList>
    </citation>
    <scope>NUCLEOTIDE SEQUENCE [LARGE SCALE GENOMIC DNA]</scope>
    <source>
        <strain evidence="1">HH103</strain>
        <plasmid evidence="1">pSfHH103a2</plasmid>
    </source>
</reference>
<proteinExistence type="predicted"/>